<evidence type="ECO:0000259" key="2">
    <source>
        <dbReference type="Pfam" id="PF06580"/>
    </source>
</evidence>
<dbReference type="OrthoDB" id="6190788at2"/>
<dbReference type="SUPFAM" id="SSF48452">
    <property type="entry name" value="TPR-like"/>
    <property type="match status" value="1"/>
</dbReference>
<dbReference type="GO" id="GO:0000155">
    <property type="term" value="F:phosphorelay sensor kinase activity"/>
    <property type="evidence" value="ECO:0007669"/>
    <property type="project" value="InterPro"/>
</dbReference>
<feature type="domain" description="Signal transduction histidine kinase internal region" evidence="2">
    <location>
        <begin position="430"/>
        <end position="508"/>
    </location>
</feature>
<dbReference type="InterPro" id="IPR036890">
    <property type="entry name" value="HATPase_C_sf"/>
</dbReference>
<dbReference type="Pfam" id="PF06580">
    <property type="entry name" value="His_kinase"/>
    <property type="match status" value="1"/>
</dbReference>
<evidence type="ECO:0000256" key="1">
    <source>
        <dbReference type="SAM" id="Phobius"/>
    </source>
</evidence>
<dbReference type="GO" id="GO:0016020">
    <property type="term" value="C:membrane"/>
    <property type="evidence" value="ECO:0007669"/>
    <property type="project" value="InterPro"/>
</dbReference>
<organism evidence="3 4">
    <name type="scientific">Cellulophaga fucicola</name>
    <dbReference type="NCBI Taxonomy" id="76595"/>
    <lineage>
        <taxon>Bacteria</taxon>
        <taxon>Pseudomonadati</taxon>
        <taxon>Bacteroidota</taxon>
        <taxon>Flavobacteriia</taxon>
        <taxon>Flavobacteriales</taxon>
        <taxon>Flavobacteriaceae</taxon>
        <taxon>Cellulophaga</taxon>
    </lineage>
</organism>
<dbReference type="Pfam" id="PF13424">
    <property type="entry name" value="TPR_12"/>
    <property type="match status" value="1"/>
</dbReference>
<reference evidence="4" key="1">
    <citation type="submission" date="2016-11" db="EMBL/GenBank/DDBJ databases">
        <authorList>
            <person name="Varghese N."/>
            <person name="Submissions S."/>
        </authorList>
    </citation>
    <scope>NUCLEOTIDE SEQUENCE [LARGE SCALE GENOMIC DNA]</scope>
    <source>
        <strain evidence="4">DSM 24786</strain>
    </source>
</reference>
<name>A0A1K1RAR6_9FLAO</name>
<keyword evidence="1" id="KW-0812">Transmembrane</keyword>
<dbReference type="Gene3D" id="3.30.565.10">
    <property type="entry name" value="Histidine kinase-like ATPase, C-terminal domain"/>
    <property type="match status" value="1"/>
</dbReference>
<dbReference type="Proteomes" id="UP000183257">
    <property type="component" value="Unassembled WGS sequence"/>
</dbReference>
<protein>
    <submittedName>
        <fullName evidence="3">TPR repeat-containing protein</fullName>
    </submittedName>
</protein>
<proteinExistence type="predicted"/>
<gene>
    <name evidence="3" type="ORF">SAMN05660313_03430</name>
</gene>
<keyword evidence="4" id="KW-1185">Reference proteome</keyword>
<dbReference type="PANTHER" id="PTHR34220">
    <property type="entry name" value="SENSOR HISTIDINE KINASE YPDA"/>
    <property type="match status" value="1"/>
</dbReference>
<evidence type="ECO:0000313" key="3">
    <source>
        <dbReference type="EMBL" id="SFW68750.1"/>
    </source>
</evidence>
<dbReference type="InterPro" id="IPR019734">
    <property type="entry name" value="TPR_rpt"/>
</dbReference>
<dbReference type="InterPro" id="IPR010559">
    <property type="entry name" value="Sig_transdc_His_kin_internal"/>
</dbReference>
<dbReference type="Pfam" id="PF13181">
    <property type="entry name" value="TPR_8"/>
    <property type="match status" value="1"/>
</dbReference>
<dbReference type="EMBL" id="FPIY01000009">
    <property type="protein sequence ID" value="SFW68750.1"/>
    <property type="molecule type" value="Genomic_DNA"/>
</dbReference>
<keyword evidence="1" id="KW-0472">Membrane</keyword>
<dbReference type="SMART" id="SM00028">
    <property type="entry name" value="TPR"/>
    <property type="match status" value="4"/>
</dbReference>
<dbReference type="SUPFAM" id="SSF55874">
    <property type="entry name" value="ATPase domain of HSP90 chaperone/DNA topoisomerase II/histidine kinase"/>
    <property type="match status" value="1"/>
</dbReference>
<dbReference type="STRING" id="76595.SAMN05660313_03430"/>
<sequence>MLISYFKLKYQSTISNILYCSSILFIFVFNVLNINAQNGVNTLDNIEELLLKSKELTQKHIDSSFFYVNKAIKSSKLINNDTLLAKSQLQKSSLHILKKEFKKSDSLLQNNLSKKLPKYIKGQTLHNIGTIQYYKQDFKKALDFYLQAAKILEQTKNNKQLVSTYSNIGAINASLKNYKNAQLYLERALLLSDFNEVIKLQILVNLSNIYYNQNLFNKYTETIFEAEKIAKKHNSKNILSTIYTNLAMYFTDQGVDYDLAVSYGKKAISLRKELNTKNTLQVTYNNVGHAYLKKKEYNKAIMYLDSATIGAQGNVKTYIYNNLKESYLGLKEYKTALHYADLKDKVKDSITNEQQKESVAELTEKYESEKKEQRIHILDTQNKLQALTIKQQNYLITAIFIFVLLLVILGYFGFKNYKIQQQLDKILLQQKLRKTQLNPHFLFNALQSIQNFIHQNDKEKSSSYLTSYSKLIRLVLEKSDDDFITVEDDKIALESYLNLQSLNYNNKFSYTISIDDSVVDDFDMIPTLITQPFVENAILHGLKDNDKGIISVKYYKQNSILYISITDNGKGFKIKKDDSKRLHKSMSTDIIQEQLKNLNRTFKNFKGDIKVNTTPKGTQVVLSFTTT</sequence>
<dbReference type="Gene3D" id="1.25.40.10">
    <property type="entry name" value="Tetratricopeptide repeat domain"/>
    <property type="match status" value="2"/>
</dbReference>
<dbReference type="InterPro" id="IPR050640">
    <property type="entry name" value="Bact_2-comp_sensor_kinase"/>
</dbReference>
<accession>A0A1K1RAR6</accession>
<evidence type="ECO:0000313" key="4">
    <source>
        <dbReference type="Proteomes" id="UP000183257"/>
    </source>
</evidence>
<keyword evidence="1" id="KW-1133">Transmembrane helix</keyword>
<dbReference type="InterPro" id="IPR011990">
    <property type="entry name" value="TPR-like_helical_dom_sf"/>
</dbReference>
<feature type="transmembrane region" description="Helical" evidence="1">
    <location>
        <begin position="12"/>
        <end position="32"/>
    </location>
</feature>
<feature type="transmembrane region" description="Helical" evidence="1">
    <location>
        <begin position="394"/>
        <end position="414"/>
    </location>
</feature>
<dbReference type="PANTHER" id="PTHR34220:SF7">
    <property type="entry name" value="SENSOR HISTIDINE KINASE YPDA"/>
    <property type="match status" value="1"/>
</dbReference>
<dbReference type="AlphaFoldDB" id="A0A1K1RAR6"/>